<name>A0A1Y4Q2U2_BACOV</name>
<protein>
    <submittedName>
        <fullName evidence="4">Uncharacterized protein</fullName>
    </submittedName>
</protein>
<evidence type="ECO:0000313" key="2">
    <source>
        <dbReference type="EMBL" id="RGS84991.1"/>
    </source>
</evidence>
<keyword evidence="1" id="KW-0812">Transmembrane</keyword>
<gene>
    <name evidence="4" type="ORF">DW206_01565</name>
    <name evidence="3" type="ORF">DWV35_20240</name>
    <name evidence="2" type="ORF">DWX70_08210</name>
</gene>
<evidence type="ECO:0000313" key="4">
    <source>
        <dbReference type="EMBL" id="RHH52732.1"/>
    </source>
</evidence>
<proteinExistence type="predicted"/>
<reference evidence="5 6" key="1">
    <citation type="submission" date="2018-08" db="EMBL/GenBank/DDBJ databases">
        <title>A genome reference for cultivated species of the human gut microbiota.</title>
        <authorList>
            <person name="Zou Y."/>
            <person name="Xue W."/>
            <person name="Luo G."/>
        </authorList>
    </citation>
    <scope>NUCLEOTIDE SEQUENCE [LARGE SCALE GENOMIC DNA]</scope>
    <source>
        <strain evidence="3 7">AF04-46</strain>
        <strain evidence="2 5">AF20-9LB</strain>
        <strain evidence="4 6">AM17-48</strain>
    </source>
</reference>
<dbReference type="EMBL" id="QRVZ01000005">
    <property type="protein sequence ID" value="RGS84991.1"/>
    <property type="molecule type" value="Genomic_DNA"/>
</dbReference>
<organism evidence="4 6">
    <name type="scientific">Bacteroides ovatus</name>
    <dbReference type="NCBI Taxonomy" id="28116"/>
    <lineage>
        <taxon>Bacteria</taxon>
        <taxon>Pseudomonadati</taxon>
        <taxon>Bacteroidota</taxon>
        <taxon>Bacteroidia</taxon>
        <taxon>Bacteroidales</taxon>
        <taxon>Bacteroidaceae</taxon>
        <taxon>Bacteroides</taxon>
    </lineage>
</organism>
<evidence type="ECO:0000313" key="6">
    <source>
        <dbReference type="Proteomes" id="UP000283329"/>
    </source>
</evidence>
<dbReference type="Proteomes" id="UP000266492">
    <property type="component" value="Unassembled WGS sequence"/>
</dbReference>
<dbReference type="EMBL" id="QRJR01000001">
    <property type="protein sequence ID" value="RHH52732.1"/>
    <property type="molecule type" value="Genomic_DNA"/>
</dbReference>
<evidence type="ECO:0000313" key="5">
    <source>
        <dbReference type="Proteomes" id="UP000266492"/>
    </source>
</evidence>
<dbReference type="EMBL" id="QSBI01000031">
    <property type="protein sequence ID" value="RGX07024.1"/>
    <property type="molecule type" value="Genomic_DNA"/>
</dbReference>
<keyword evidence="1" id="KW-0472">Membrane</keyword>
<evidence type="ECO:0000313" key="3">
    <source>
        <dbReference type="EMBL" id="RGX07024.1"/>
    </source>
</evidence>
<keyword evidence="1" id="KW-1133">Transmembrane helix</keyword>
<accession>A0A1Y4Q2U2</accession>
<comment type="caution">
    <text evidence="4">The sequence shown here is derived from an EMBL/GenBank/DDBJ whole genome shotgun (WGS) entry which is preliminary data.</text>
</comment>
<dbReference type="AlphaFoldDB" id="A0A1Y4Q2U2"/>
<feature type="transmembrane region" description="Helical" evidence="1">
    <location>
        <begin position="41"/>
        <end position="61"/>
    </location>
</feature>
<dbReference type="Proteomes" id="UP000283329">
    <property type="component" value="Unassembled WGS sequence"/>
</dbReference>
<evidence type="ECO:0000256" key="1">
    <source>
        <dbReference type="SAM" id="Phobius"/>
    </source>
</evidence>
<dbReference type="Proteomes" id="UP000286031">
    <property type="component" value="Unassembled WGS sequence"/>
</dbReference>
<evidence type="ECO:0000313" key="7">
    <source>
        <dbReference type="Proteomes" id="UP000286031"/>
    </source>
</evidence>
<sequence>MFALIYDFLLFFVRLNKTHKRTYAMVEYIRDMKPRIIIIRLLKSIGVGIIVAAILAMISVFA</sequence>